<dbReference type="KEGG" id="sro:Sros_3386"/>
<accession>D2BEW3</accession>
<gene>
    <name evidence="2" type="ordered locus">Sros_3386</name>
</gene>
<sequence>MWRQDVLRRILPPVSAETSNNTNSWSAMAVKAGSVRLWSVAIVVVVVLAGLGLLPVAVRTPSSDLWKNTYDTKDVWRVLVNGFASVNPDYAVDFRESRREDADISSRGGDLRLVLSPMQGQLGNDLRFETSVGLLPDGSIKLPKLWSSRVSAAFRKLAFKTEPVEDMLAEVRGPFWATAIAWFKHPLTEMEVEAIWPHDVETVFFPPSARGVEAPPITWSATTSCHSRALQECEQILSNVGQFQLWASSLTQKDRGLLELVGLDGDEIEKRAASGRIAGILVTGDVSGIRKLAKKPAVEDVQVVEVTRMWG</sequence>
<keyword evidence="1" id="KW-1133">Transmembrane helix</keyword>
<proteinExistence type="predicted"/>
<dbReference type="EMBL" id="CP001814">
    <property type="protein sequence ID" value="ACZ86324.1"/>
    <property type="molecule type" value="Genomic_DNA"/>
</dbReference>
<name>D2BEW3_STRRD</name>
<dbReference type="HOGENOM" id="CLU_894056_0_0_11"/>
<dbReference type="Proteomes" id="UP000002029">
    <property type="component" value="Chromosome"/>
</dbReference>
<evidence type="ECO:0000256" key="1">
    <source>
        <dbReference type="SAM" id="Phobius"/>
    </source>
</evidence>
<dbReference type="STRING" id="479432.Sros_3386"/>
<evidence type="ECO:0008006" key="4">
    <source>
        <dbReference type="Google" id="ProtNLM"/>
    </source>
</evidence>
<evidence type="ECO:0000313" key="2">
    <source>
        <dbReference type="EMBL" id="ACZ86324.1"/>
    </source>
</evidence>
<keyword evidence="1" id="KW-0472">Membrane</keyword>
<dbReference type="AlphaFoldDB" id="D2BEW3"/>
<reference evidence="2 3" key="1">
    <citation type="journal article" date="2010" name="Stand. Genomic Sci.">
        <title>Complete genome sequence of Streptosporangium roseum type strain (NI 9100).</title>
        <authorList>
            <person name="Nolan M."/>
            <person name="Sikorski J."/>
            <person name="Jando M."/>
            <person name="Lucas S."/>
            <person name="Lapidus A."/>
            <person name="Glavina Del Rio T."/>
            <person name="Chen F."/>
            <person name="Tice H."/>
            <person name="Pitluck S."/>
            <person name="Cheng J.F."/>
            <person name="Chertkov O."/>
            <person name="Sims D."/>
            <person name="Meincke L."/>
            <person name="Brettin T."/>
            <person name="Han C."/>
            <person name="Detter J.C."/>
            <person name="Bruce D."/>
            <person name="Goodwin L."/>
            <person name="Land M."/>
            <person name="Hauser L."/>
            <person name="Chang Y.J."/>
            <person name="Jeffries C.D."/>
            <person name="Ivanova N."/>
            <person name="Mavromatis K."/>
            <person name="Mikhailova N."/>
            <person name="Chen A."/>
            <person name="Palaniappan K."/>
            <person name="Chain P."/>
            <person name="Rohde M."/>
            <person name="Goker M."/>
            <person name="Bristow J."/>
            <person name="Eisen J.A."/>
            <person name="Markowitz V."/>
            <person name="Hugenholtz P."/>
            <person name="Kyrpides N.C."/>
            <person name="Klenk H.P."/>
        </authorList>
    </citation>
    <scope>NUCLEOTIDE SEQUENCE [LARGE SCALE GENOMIC DNA]</scope>
    <source>
        <strain evidence="3">ATCC 12428 / DSM 43021 / JCM 3005 / NI 9100</strain>
    </source>
</reference>
<organism evidence="2 3">
    <name type="scientific">Streptosporangium roseum (strain ATCC 12428 / DSM 43021 / JCM 3005 / KCTC 9067 / NCIMB 10171 / NRRL 2505 / NI 9100)</name>
    <dbReference type="NCBI Taxonomy" id="479432"/>
    <lineage>
        <taxon>Bacteria</taxon>
        <taxon>Bacillati</taxon>
        <taxon>Actinomycetota</taxon>
        <taxon>Actinomycetes</taxon>
        <taxon>Streptosporangiales</taxon>
        <taxon>Streptosporangiaceae</taxon>
        <taxon>Streptosporangium</taxon>
    </lineage>
</organism>
<evidence type="ECO:0000313" key="3">
    <source>
        <dbReference type="Proteomes" id="UP000002029"/>
    </source>
</evidence>
<keyword evidence="1" id="KW-0812">Transmembrane</keyword>
<keyword evidence="3" id="KW-1185">Reference proteome</keyword>
<feature type="transmembrane region" description="Helical" evidence="1">
    <location>
        <begin position="37"/>
        <end position="58"/>
    </location>
</feature>
<protein>
    <recommendedName>
        <fullName evidence="4">Sigma factor regulator C-terminal domain-containing protein</fullName>
    </recommendedName>
</protein>